<dbReference type="Proteomes" id="UP000219193">
    <property type="component" value="Unassembled WGS sequence"/>
</dbReference>
<dbReference type="InterPro" id="IPR036694">
    <property type="entry name" value="Dodecin-like_sf"/>
</dbReference>
<gene>
    <name evidence="1" type="ORF">SAMN06296241_0464</name>
</gene>
<accession>A0A285X2I5</accession>
<dbReference type="PANTHER" id="PTHR39324">
    <property type="entry name" value="CALCIUM DODECIN"/>
    <property type="match status" value="1"/>
</dbReference>
<dbReference type="Gene3D" id="3.30.1660.10">
    <property type="entry name" value="Flavin-binding protein dodecin"/>
    <property type="match status" value="1"/>
</dbReference>
<dbReference type="SUPFAM" id="SSF89807">
    <property type="entry name" value="Dodecin-like"/>
    <property type="match status" value="1"/>
</dbReference>
<dbReference type="Pfam" id="PF07311">
    <property type="entry name" value="Dodecin"/>
    <property type="match status" value="1"/>
</dbReference>
<evidence type="ECO:0000313" key="2">
    <source>
        <dbReference type="Proteomes" id="UP000219193"/>
    </source>
</evidence>
<proteinExistence type="predicted"/>
<dbReference type="RefSeq" id="WP_097054723.1">
    <property type="nucleotide sequence ID" value="NZ_OCMF01000001.1"/>
</dbReference>
<dbReference type="OrthoDB" id="1525133at2"/>
<dbReference type="EMBL" id="OCMF01000001">
    <property type="protein sequence ID" value="SOC78944.1"/>
    <property type="molecule type" value="Genomic_DNA"/>
</dbReference>
<keyword evidence="2" id="KW-1185">Reference proteome</keyword>
<organism evidence="1 2">
    <name type="scientific">Salinimicrobium sediminis</name>
    <dbReference type="NCBI Taxonomy" id="1343891"/>
    <lineage>
        <taxon>Bacteria</taxon>
        <taxon>Pseudomonadati</taxon>
        <taxon>Bacteroidota</taxon>
        <taxon>Flavobacteriia</taxon>
        <taxon>Flavobacteriales</taxon>
        <taxon>Flavobacteriaceae</taxon>
        <taxon>Salinimicrobium</taxon>
    </lineage>
</organism>
<reference evidence="2" key="1">
    <citation type="submission" date="2017-09" db="EMBL/GenBank/DDBJ databases">
        <authorList>
            <person name="Varghese N."/>
            <person name="Submissions S."/>
        </authorList>
    </citation>
    <scope>NUCLEOTIDE SEQUENCE [LARGE SCALE GENOMIC DNA]</scope>
    <source>
        <strain evidence="2">CGMCC 1.12641</strain>
    </source>
</reference>
<dbReference type="PANTHER" id="PTHR39324:SF1">
    <property type="entry name" value="CALCIUM DODECIN"/>
    <property type="match status" value="1"/>
</dbReference>
<evidence type="ECO:0008006" key="3">
    <source>
        <dbReference type="Google" id="ProtNLM"/>
    </source>
</evidence>
<evidence type="ECO:0000313" key="1">
    <source>
        <dbReference type="EMBL" id="SOC78944.1"/>
    </source>
</evidence>
<name>A0A285X2I5_9FLAO</name>
<protein>
    <recommendedName>
        <fullName evidence="3">Dodecin</fullName>
    </recommendedName>
</protein>
<dbReference type="InterPro" id="IPR009923">
    <property type="entry name" value="Dodecin"/>
</dbReference>
<sequence>MAVMKVVEIMANSSKSWEDAVKNAVKTAAKTIKNIKSVYVKDQTAHVEGENITDYRVIVKITFQVEA</sequence>
<dbReference type="AlphaFoldDB" id="A0A285X2I5"/>
<dbReference type="InterPro" id="IPR025543">
    <property type="entry name" value="Dodecin-like"/>
</dbReference>